<dbReference type="GO" id="GO:0006325">
    <property type="term" value="P:chromatin organization"/>
    <property type="evidence" value="ECO:0007669"/>
    <property type="project" value="UniProtKB-KW"/>
</dbReference>
<dbReference type="GO" id="GO:2000779">
    <property type="term" value="P:regulation of double-strand break repair"/>
    <property type="evidence" value="ECO:0007669"/>
    <property type="project" value="TreeGrafter"/>
</dbReference>
<feature type="compositionally biased region" description="Low complexity" evidence="7">
    <location>
        <begin position="357"/>
        <end position="373"/>
    </location>
</feature>
<feature type="compositionally biased region" description="Basic residues" evidence="7">
    <location>
        <begin position="234"/>
        <end position="243"/>
    </location>
</feature>
<dbReference type="Pfam" id="PF08766">
    <property type="entry name" value="DEK_C"/>
    <property type="match status" value="1"/>
</dbReference>
<feature type="compositionally biased region" description="Polar residues" evidence="7">
    <location>
        <begin position="408"/>
        <end position="420"/>
    </location>
</feature>
<feature type="compositionally biased region" description="Basic and acidic residues" evidence="7">
    <location>
        <begin position="54"/>
        <end position="92"/>
    </location>
</feature>
<feature type="compositionally biased region" description="Basic and acidic residues" evidence="7">
    <location>
        <begin position="268"/>
        <end position="281"/>
    </location>
</feature>
<reference evidence="9" key="1">
    <citation type="journal article" date="2015" name="Nat. Genet.">
        <title>The pineapple genome and the evolution of CAM photosynthesis.</title>
        <authorList>
            <person name="Ming R."/>
            <person name="VanBuren R."/>
            <person name="Wai C.M."/>
            <person name="Tang H."/>
            <person name="Schatz M.C."/>
            <person name="Bowers J.E."/>
            <person name="Lyons E."/>
            <person name="Wang M.L."/>
            <person name="Chen J."/>
            <person name="Biggers E."/>
            <person name="Zhang J."/>
            <person name="Huang L."/>
            <person name="Zhang L."/>
            <person name="Miao W."/>
            <person name="Zhang J."/>
            <person name="Ye Z."/>
            <person name="Miao C."/>
            <person name="Lin Z."/>
            <person name="Wang H."/>
            <person name="Zhou H."/>
            <person name="Yim W.C."/>
            <person name="Priest H.D."/>
            <person name="Zheng C."/>
            <person name="Woodhouse M."/>
            <person name="Edger P.P."/>
            <person name="Guyot R."/>
            <person name="Guo H.B."/>
            <person name="Guo H."/>
            <person name="Zheng G."/>
            <person name="Singh R."/>
            <person name="Sharma A."/>
            <person name="Min X."/>
            <person name="Zheng Y."/>
            <person name="Lee H."/>
            <person name="Gurtowski J."/>
            <person name="Sedlazeck F.J."/>
            <person name="Harkess A."/>
            <person name="McKain M.R."/>
            <person name="Liao Z."/>
            <person name="Fang J."/>
            <person name="Liu J."/>
            <person name="Zhang X."/>
            <person name="Zhang Q."/>
            <person name="Hu W."/>
            <person name="Qin Y."/>
            <person name="Wang K."/>
            <person name="Chen L.Y."/>
            <person name="Shirley N."/>
            <person name="Lin Y.R."/>
            <person name="Liu L.Y."/>
            <person name="Hernandez A.G."/>
            <person name="Wright C.L."/>
            <person name="Bulone V."/>
            <person name="Tuskan G.A."/>
            <person name="Heath K."/>
            <person name="Zee F."/>
            <person name="Moore P.H."/>
            <person name="Sunkar R."/>
            <person name="Leebens-Mack J.H."/>
            <person name="Mockler T."/>
            <person name="Bennetzen J.L."/>
            <person name="Freeling M."/>
            <person name="Sankoff D."/>
            <person name="Paterson A.H."/>
            <person name="Zhu X."/>
            <person name="Yang X."/>
            <person name="Smith J.A."/>
            <person name="Cushman J.C."/>
            <person name="Paull R.E."/>
            <person name="Yu Q."/>
        </authorList>
    </citation>
    <scope>NUCLEOTIDE SEQUENCE [LARGE SCALE GENOMIC DNA]</scope>
    <source>
        <strain evidence="9">cv. F153</strain>
    </source>
</reference>
<feature type="domain" description="DEK-C" evidence="8">
    <location>
        <begin position="486"/>
        <end position="541"/>
    </location>
</feature>
<dbReference type="OrthoDB" id="370884at2759"/>
<gene>
    <name evidence="10" type="primary">LOC109725276</name>
</gene>
<protein>
    <submittedName>
        <fullName evidence="10">Protein DEK-like</fullName>
    </submittedName>
</protein>
<evidence type="ECO:0000256" key="4">
    <source>
        <dbReference type="ARBA" id="ARBA00023125"/>
    </source>
</evidence>
<dbReference type="FunFam" id="1.10.10.60:FF:000220">
    <property type="entry name" value="DEK domain-containing chromatin associated protein"/>
    <property type="match status" value="1"/>
</dbReference>
<organism evidence="9 10">
    <name type="scientific">Ananas comosus</name>
    <name type="common">Pineapple</name>
    <name type="synonym">Ananas ananas</name>
    <dbReference type="NCBI Taxonomy" id="4615"/>
    <lineage>
        <taxon>Eukaryota</taxon>
        <taxon>Viridiplantae</taxon>
        <taxon>Streptophyta</taxon>
        <taxon>Embryophyta</taxon>
        <taxon>Tracheophyta</taxon>
        <taxon>Spermatophyta</taxon>
        <taxon>Magnoliopsida</taxon>
        <taxon>Liliopsida</taxon>
        <taxon>Poales</taxon>
        <taxon>Bromeliaceae</taxon>
        <taxon>Bromelioideae</taxon>
        <taxon>Ananas</taxon>
    </lineage>
</organism>
<feature type="compositionally biased region" description="Acidic residues" evidence="7">
    <location>
        <begin position="282"/>
        <end position="297"/>
    </location>
</feature>
<proteinExistence type="predicted"/>
<keyword evidence="4" id="KW-0238">DNA-binding</keyword>
<feature type="compositionally biased region" description="Basic and acidic residues" evidence="7">
    <location>
        <begin position="324"/>
        <end position="337"/>
    </location>
</feature>
<feature type="compositionally biased region" description="Low complexity" evidence="7">
    <location>
        <begin position="96"/>
        <end position="108"/>
    </location>
</feature>
<dbReference type="GO" id="GO:0042393">
    <property type="term" value="F:histone binding"/>
    <property type="evidence" value="ECO:0007669"/>
    <property type="project" value="TreeGrafter"/>
</dbReference>
<feature type="region of interest" description="Disordered" evidence="7">
    <location>
        <begin position="539"/>
        <end position="582"/>
    </location>
</feature>
<keyword evidence="9" id="KW-1185">Reference proteome</keyword>
<dbReference type="Gene3D" id="1.10.10.60">
    <property type="entry name" value="Homeodomain-like"/>
    <property type="match status" value="1"/>
</dbReference>
<evidence type="ECO:0000313" key="9">
    <source>
        <dbReference type="Proteomes" id="UP000515123"/>
    </source>
</evidence>
<feature type="region of interest" description="Disordered" evidence="7">
    <location>
        <begin position="233"/>
        <end position="490"/>
    </location>
</feature>
<evidence type="ECO:0000256" key="7">
    <source>
        <dbReference type="SAM" id="MobiDB-lite"/>
    </source>
</evidence>
<feature type="compositionally biased region" description="Acidic residues" evidence="7">
    <location>
        <begin position="314"/>
        <end position="323"/>
    </location>
</feature>
<dbReference type="AlphaFoldDB" id="A0A6P5GQF4"/>
<dbReference type="PANTHER" id="PTHR13468:SF1">
    <property type="entry name" value="PROTEIN DEK"/>
    <property type="match status" value="1"/>
</dbReference>
<dbReference type="SUPFAM" id="SSF109715">
    <property type="entry name" value="DEK C-terminal domain"/>
    <property type="match status" value="1"/>
</dbReference>
<feature type="compositionally biased region" description="Basic and acidic residues" evidence="7">
    <location>
        <begin position="377"/>
        <end position="392"/>
    </location>
</feature>
<keyword evidence="3" id="KW-0805">Transcription regulation</keyword>
<feature type="compositionally biased region" description="Basic and acidic residues" evidence="7">
    <location>
        <begin position="453"/>
        <end position="467"/>
    </location>
</feature>
<feature type="compositionally biased region" description="Acidic residues" evidence="7">
    <location>
        <begin position="544"/>
        <end position="582"/>
    </location>
</feature>
<evidence type="ECO:0000313" key="10">
    <source>
        <dbReference type="RefSeq" id="XP_020110027.1"/>
    </source>
</evidence>
<dbReference type="InterPro" id="IPR044198">
    <property type="entry name" value="DEK"/>
</dbReference>
<dbReference type="Proteomes" id="UP000515123">
    <property type="component" value="Linkage group 1"/>
</dbReference>
<evidence type="ECO:0000259" key="8">
    <source>
        <dbReference type="PROSITE" id="PS51998"/>
    </source>
</evidence>
<evidence type="ECO:0000256" key="6">
    <source>
        <dbReference type="ARBA" id="ARBA00023242"/>
    </source>
</evidence>
<dbReference type="InterPro" id="IPR014876">
    <property type="entry name" value="DEK_C"/>
</dbReference>
<keyword evidence="6" id="KW-0539">Nucleus</keyword>
<feature type="compositionally biased region" description="Low complexity" evidence="7">
    <location>
        <begin position="395"/>
        <end position="407"/>
    </location>
</feature>
<evidence type="ECO:0000256" key="5">
    <source>
        <dbReference type="ARBA" id="ARBA00023163"/>
    </source>
</evidence>
<evidence type="ECO:0000256" key="2">
    <source>
        <dbReference type="ARBA" id="ARBA00022853"/>
    </source>
</evidence>
<reference evidence="10" key="2">
    <citation type="submission" date="2025-08" db="UniProtKB">
        <authorList>
            <consortium name="RefSeq"/>
        </authorList>
    </citation>
    <scope>IDENTIFICATION</scope>
    <source>
        <tissue evidence="10">Leaf</tissue>
    </source>
</reference>
<dbReference type="GeneID" id="109725276"/>
<evidence type="ECO:0000256" key="1">
    <source>
        <dbReference type="ARBA" id="ARBA00004604"/>
    </source>
</evidence>
<keyword evidence="2" id="KW-0156">Chromatin regulator</keyword>
<accession>A0A6P5GQF4</accession>
<name>A0A6P5GQF4_ANACO</name>
<dbReference type="PANTHER" id="PTHR13468">
    <property type="entry name" value="DEK PROTEIN"/>
    <property type="match status" value="1"/>
</dbReference>
<feature type="compositionally biased region" description="Basic and acidic residues" evidence="7">
    <location>
        <begin position="298"/>
        <end position="313"/>
    </location>
</feature>
<feature type="compositionally biased region" description="Low complexity" evidence="7">
    <location>
        <begin position="31"/>
        <end position="46"/>
    </location>
</feature>
<dbReference type="PROSITE" id="PS51998">
    <property type="entry name" value="DEK_C"/>
    <property type="match status" value="1"/>
</dbReference>
<dbReference type="GO" id="GO:0003677">
    <property type="term" value="F:DNA binding"/>
    <property type="evidence" value="ECO:0007669"/>
    <property type="project" value="UniProtKB-KW"/>
</dbReference>
<keyword evidence="5" id="KW-0804">Transcription</keyword>
<dbReference type="RefSeq" id="XP_020110027.1">
    <property type="nucleotide sequence ID" value="XM_020254438.1"/>
</dbReference>
<comment type="subcellular location">
    <subcellularLocation>
        <location evidence="1">Nucleus</location>
        <location evidence="1">Nucleolus</location>
    </subcellularLocation>
</comment>
<evidence type="ECO:0000256" key="3">
    <source>
        <dbReference type="ARBA" id="ARBA00023015"/>
    </source>
</evidence>
<dbReference type="GO" id="GO:0005730">
    <property type="term" value="C:nucleolus"/>
    <property type="evidence" value="ECO:0007669"/>
    <property type="project" value="UniProtKB-SubCell"/>
</dbReference>
<sequence length="582" mass="64061">MSSETLGEEKNSGDGSPPGDEEEGKDRDPATPDATVAAAAAAAAAVEGEEEAEEGAKVDGEDVVEKKRRGSAEKEPATPVEKRPSRERKAVERYTSASPRSSSAKKSPAILQGFGTMLKDIPNVSFKMSKRKADENLQVLHRILFGKKSNAHSLKRNILQFSGFVWDENEVKQKAKLKEKLDRCHKEKLLDFCELLDVHDVKTATKKEEISAKLSEFLESPYVTRDVLLSEKQKKFKKHKRSKGLATSNEPSLDREEKRQRKSSKQSVEAEKGNEEDHSADSEEESREQPKEEEEEEKGNNEDSEKETDHVMSDQEESQEDEQEKPATSKKASKEVAQKNTGSKGKEKAFSAEEAISTNPAKSPKSASKIKVAAQDKPADQLEDKSSKELKKVSKSSSKGSDAPPKSNKTNKGSLESTPSKRSRDEAKLVPSTASKSKNKDKSKSQSKSSSTENKKTSEKSAAKAEPKVSATKQRKGKANGDAPKGPSTEELHAVVSEILKEVDFNTATLADILRQLGAHFNVDLMDRKAEVKHIIEEVINNMSDDDDDDDGNDDDDQEDEDGEEDAQEEEEDNDSDGDDGK</sequence>
<feature type="region of interest" description="Disordered" evidence="7">
    <location>
        <begin position="1"/>
        <end position="108"/>
    </location>
</feature>